<evidence type="ECO:0000313" key="3">
    <source>
        <dbReference type="EMBL" id="RXI50620.1"/>
    </source>
</evidence>
<keyword evidence="1" id="KW-0472">Membrane</keyword>
<feature type="transmembrane region" description="Helical" evidence="1">
    <location>
        <begin position="7"/>
        <end position="26"/>
    </location>
</feature>
<evidence type="ECO:0000256" key="1">
    <source>
        <dbReference type="SAM" id="Phobius"/>
    </source>
</evidence>
<dbReference type="RefSeq" id="WP_129029650.1">
    <property type="nucleotide sequence ID" value="NZ_AP026806.1"/>
</dbReference>
<evidence type="ECO:0000313" key="4">
    <source>
        <dbReference type="Proteomes" id="UP000290921"/>
    </source>
</evidence>
<evidence type="ECO:0000313" key="5">
    <source>
        <dbReference type="Proteomes" id="UP001321763"/>
    </source>
</evidence>
<dbReference type="EMBL" id="AP026818">
    <property type="protein sequence ID" value="BDR80612.1"/>
    <property type="molecule type" value="Genomic_DNA"/>
</dbReference>
<dbReference type="EMBL" id="QMAP01000001">
    <property type="protein sequence ID" value="RXI50620.1"/>
    <property type="molecule type" value="Genomic_DNA"/>
</dbReference>
<dbReference type="Pfam" id="PF07009">
    <property type="entry name" value="NusG_II"/>
    <property type="match status" value="1"/>
</dbReference>
<dbReference type="InterPro" id="IPR038690">
    <property type="entry name" value="NusG_2_sf"/>
</dbReference>
<dbReference type="Gene3D" id="2.60.320.10">
    <property type="entry name" value="N-utilization substance G protein NusG, insert domain"/>
    <property type="match status" value="1"/>
</dbReference>
<reference evidence="3 4" key="1">
    <citation type="submission" date="2018-06" db="EMBL/GenBank/DDBJ databases">
        <title>Genome conservation of Clostridium tetani.</title>
        <authorList>
            <person name="Bruggemann H."/>
            <person name="Popoff M.R."/>
        </authorList>
    </citation>
    <scope>NUCLEOTIDE SEQUENCE [LARGE SCALE GENOMIC DNA]</scope>
    <source>
        <strain evidence="3 4">2017.061</strain>
    </source>
</reference>
<dbReference type="CDD" id="cd09846">
    <property type="entry name" value="DUF1312"/>
    <property type="match status" value="1"/>
</dbReference>
<reference evidence="2 5" key="2">
    <citation type="submission" date="2022-09" db="EMBL/GenBank/DDBJ databases">
        <title>complete genome sequences of Clostridium tetani str. KHSU-234311-028 isolated from soil.</title>
        <authorList>
            <person name="Sekizuka T."/>
            <person name="Shitada C."/>
            <person name="Takahashi M."/>
            <person name="Kuroda M."/>
        </authorList>
    </citation>
    <scope>NUCLEOTIDE SEQUENCE [LARGE SCALE GENOMIC DNA]</scope>
    <source>
        <strain evidence="2 5">KHSU-234311-028</strain>
    </source>
</reference>
<accession>A0A4Q0VFP2</accession>
<evidence type="ECO:0000313" key="2">
    <source>
        <dbReference type="EMBL" id="BDR80612.1"/>
    </source>
</evidence>
<organism evidence="3 4">
    <name type="scientific">Clostridium tetani</name>
    <dbReference type="NCBI Taxonomy" id="1513"/>
    <lineage>
        <taxon>Bacteria</taxon>
        <taxon>Bacillati</taxon>
        <taxon>Bacillota</taxon>
        <taxon>Clostridia</taxon>
        <taxon>Eubacteriales</taxon>
        <taxon>Clostridiaceae</taxon>
        <taxon>Clostridium</taxon>
    </lineage>
</organism>
<name>A0A4Q0VFP2_CLOTA</name>
<keyword evidence="1" id="KW-0812">Transmembrane</keyword>
<gene>
    <name evidence="3" type="ORF">DP130_01215</name>
    <name evidence="2" type="ORF">K234311028_08580</name>
</gene>
<dbReference type="Proteomes" id="UP001321763">
    <property type="component" value="Chromosome"/>
</dbReference>
<sequence>MKKGDKIVSIIIASVIILSFIGIYVYKNSIKSDSKIAVIKQDGKIIKKINLSTIDKPETFLIKSKNGNDDNNVKVEKGKVSILEATCPDQVCVKAGPISEPGDTLVCLPNKLIIVIEGKTSHDKDKLDAVTY</sequence>
<dbReference type="SUPFAM" id="SSF82004">
    <property type="entry name" value="N-utilization substance G protein NusG, insert domain"/>
    <property type="match status" value="1"/>
</dbReference>
<proteinExistence type="predicted"/>
<dbReference type="Proteomes" id="UP000290921">
    <property type="component" value="Unassembled WGS sequence"/>
</dbReference>
<dbReference type="AlphaFoldDB" id="A0A4Q0VFP2"/>
<protein>
    <submittedName>
        <fullName evidence="3">NusG domain II-containing protein</fullName>
    </submittedName>
</protein>
<keyword evidence="1" id="KW-1133">Transmembrane helix</keyword>